<evidence type="ECO:0000313" key="1">
    <source>
        <dbReference type="EMBL" id="EFE88032.1"/>
    </source>
</evidence>
<dbReference type="PATRIC" id="fig|518634.7.peg.1972"/>
<comment type="caution">
    <text evidence="1">The sequence shown here is derived from an EMBL/GenBank/DDBJ whole genome shotgun (WGS) entry which is preliminary data.</text>
</comment>
<evidence type="ECO:0000313" key="2">
    <source>
        <dbReference type="Proteomes" id="UP000003191"/>
    </source>
</evidence>
<organism evidence="1 2">
    <name type="scientific">Bifidobacterium breve DSM 20213 = JCM 1192</name>
    <dbReference type="NCBI Taxonomy" id="518634"/>
    <lineage>
        <taxon>Bacteria</taxon>
        <taxon>Bacillati</taxon>
        <taxon>Actinomycetota</taxon>
        <taxon>Actinomycetes</taxon>
        <taxon>Bifidobacteriales</taxon>
        <taxon>Bifidobacteriaceae</taxon>
        <taxon>Bifidobacterium</taxon>
    </lineage>
</organism>
<dbReference type="EMBL" id="ACCG02000107">
    <property type="protein sequence ID" value="EFE88032.1"/>
    <property type="molecule type" value="Genomic_DNA"/>
</dbReference>
<sequence length="51" mass="5695">MFGALAIITMRKQNNKASLAQPFRLSTAQKLIKHHLSAIGKVTELCFPKNQ</sequence>
<dbReference type="AlphaFoldDB" id="D4BSM7"/>
<dbReference type="Proteomes" id="UP000003191">
    <property type="component" value="Unassembled WGS sequence"/>
</dbReference>
<accession>D4BSM7</accession>
<reference evidence="1 2" key="1">
    <citation type="submission" date="2010-02" db="EMBL/GenBank/DDBJ databases">
        <authorList>
            <person name="Weinstock G."/>
            <person name="Sodergren E."/>
            <person name="Clifton S."/>
            <person name="Fulton L."/>
            <person name="Fulton B."/>
            <person name="Courtney L."/>
            <person name="Fronick C."/>
            <person name="Harrison M."/>
            <person name="Strong C."/>
            <person name="Farmer C."/>
            <person name="Delahaunty K."/>
            <person name="Markovic C."/>
            <person name="Hall O."/>
            <person name="Minx P."/>
            <person name="Tomlinson C."/>
            <person name="Mitreva M."/>
            <person name="Nelson J."/>
            <person name="Hou S."/>
            <person name="Wollam A."/>
            <person name="Pepin K.H."/>
            <person name="Johnson M."/>
            <person name="Bhonagiri V."/>
            <person name="Zhang X."/>
            <person name="Suruliraj S."/>
            <person name="Warren W."/>
            <person name="Chinwalla A."/>
            <person name="Mardis E.R."/>
            <person name="Wilson R.K."/>
        </authorList>
    </citation>
    <scope>NUCLEOTIDE SEQUENCE [LARGE SCALE GENOMIC DNA]</scope>
    <source>
        <strain evidence="1 2">DSM 20213</strain>
    </source>
</reference>
<proteinExistence type="predicted"/>
<name>D4BSM7_BIFBR</name>
<protein>
    <submittedName>
        <fullName evidence="1">Uncharacterized protein</fullName>
    </submittedName>
</protein>
<dbReference type="HOGENOM" id="CLU_3096097_0_0_11"/>
<keyword evidence="2" id="KW-1185">Reference proteome</keyword>
<gene>
    <name evidence="1" type="ORF">BIFBRE_05119</name>
</gene>